<dbReference type="PANTHER" id="PTHR42789">
    <property type="entry name" value="D-ISOMER SPECIFIC 2-HYDROXYACID DEHYDROGENASE FAMILY PROTEIN (AFU_ORTHOLOGUE AFUA_6G10090)"/>
    <property type="match status" value="1"/>
</dbReference>
<evidence type="ECO:0000256" key="3">
    <source>
        <dbReference type="ARBA" id="ARBA00023027"/>
    </source>
</evidence>
<feature type="non-terminal residue" evidence="5">
    <location>
        <position position="119"/>
    </location>
</feature>
<protein>
    <submittedName>
        <fullName evidence="5">Phosphoglycerate dehydrogenase</fullName>
    </submittedName>
</protein>
<dbReference type="GO" id="GO:0051287">
    <property type="term" value="F:NAD binding"/>
    <property type="evidence" value="ECO:0007669"/>
    <property type="project" value="InterPro"/>
</dbReference>
<evidence type="ECO:0000256" key="2">
    <source>
        <dbReference type="ARBA" id="ARBA00023002"/>
    </source>
</evidence>
<evidence type="ECO:0000256" key="1">
    <source>
        <dbReference type="ARBA" id="ARBA00005854"/>
    </source>
</evidence>
<dbReference type="EMBL" id="QEIV01001200">
    <property type="protein sequence ID" value="PWZ97574.1"/>
    <property type="molecule type" value="Genomic_DNA"/>
</dbReference>
<evidence type="ECO:0000313" key="6">
    <source>
        <dbReference type="Proteomes" id="UP000246351"/>
    </source>
</evidence>
<dbReference type="SUPFAM" id="SSF52283">
    <property type="entry name" value="Formate/glycerate dehydrogenase catalytic domain-like"/>
    <property type="match status" value="1"/>
</dbReference>
<dbReference type="AlphaFoldDB" id="A0A317Z6M8"/>
<evidence type="ECO:0000313" key="5">
    <source>
        <dbReference type="EMBL" id="PWZ97574.1"/>
    </source>
</evidence>
<dbReference type="InterPro" id="IPR006139">
    <property type="entry name" value="D-isomer_2_OHA_DH_cat_dom"/>
</dbReference>
<dbReference type="InterPro" id="IPR050857">
    <property type="entry name" value="D-2-hydroxyacid_DH"/>
</dbReference>
<accession>A0A317Z6M8</accession>
<keyword evidence="2" id="KW-0560">Oxidoreductase</keyword>
<comment type="caution">
    <text evidence="5">The sequence shown here is derived from an EMBL/GenBank/DDBJ whole genome shotgun (WGS) entry which is preliminary data.</text>
</comment>
<keyword evidence="3" id="KW-0520">NAD</keyword>
<dbReference type="Pfam" id="PF00389">
    <property type="entry name" value="2-Hacid_dh"/>
    <property type="match status" value="1"/>
</dbReference>
<reference evidence="5 6" key="1">
    <citation type="journal article" date="2018" name="Vet. Microbiol.">
        <title>Clonal diversity and geographic distribution of methicillin-resistant Staphylococcus pseudintermedius from Australian animals: Discovery of novel sequence types.</title>
        <authorList>
            <person name="Worthing K.A."/>
            <person name="Abraham S."/>
            <person name="Coombs G.W."/>
            <person name="Pang S."/>
            <person name="Saputra S."/>
            <person name="Jordan D."/>
            <person name="Trott D.J."/>
            <person name="Norris J.M."/>
        </authorList>
    </citation>
    <scope>NUCLEOTIDE SEQUENCE [LARGE SCALE GENOMIC DNA]</scope>
    <source>
        <strain evidence="5 6">ST71 3</strain>
    </source>
</reference>
<dbReference type="GO" id="GO:0016616">
    <property type="term" value="F:oxidoreductase activity, acting on the CH-OH group of donors, NAD or NADP as acceptor"/>
    <property type="evidence" value="ECO:0007669"/>
    <property type="project" value="InterPro"/>
</dbReference>
<sequence length="119" mass="12651">MSYKVLVADPISVEGLKSLNDDADFEVIHQTGLSEAELIDTIQDYDALIVRSQTTVTADILKAGQKLKVVARAGVGVDNIDTETATKEGIIVINAPDGNTISATEHSVAMILSMARNIP</sequence>
<dbReference type="Proteomes" id="UP000246351">
    <property type="component" value="Unassembled WGS sequence"/>
</dbReference>
<feature type="domain" description="D-isomer specific 2-hydroxyacid dehydrogenase catalytic" evidence="4">
    <location>
        <begin position="5"/>
        <end position="107"/>
    </location>
</feature>
<dbReference type="PANTHER" id="PTHR42789:SF1">
    <property type="entry name" value="D-ISOMER SPECIFIC 2-HYDROXYACID DEHYDROGENASE FAMILY PROTEIN (AFU_ORTHOLOGUE AFUA_6G10090)"/>
    <property type="match status" value="1"/>
</dbReference>
<dbReference type="FunFam" id="3.40.50.720:FF:000038">
    <property type="entry name" value="D-3-phosphoglycerate dehydrogenase"/>
    <property type="match status" value="1"/>
</dbReference>
<evidence type="ECO:0000259" key="4">
    <source>
        <dbReference type="Pfam" id="PF00389"/>
    </source>
</evidence>
<organism evidence="5 6">
    <name type="scientific">Staphylococcus pseudintermedius</name>
    <dbReference type="NCBI Taxonomy" id="283734"/>
    <lineage>
        <taxon>Bacteria</taxon>
        <taxon>Bacillati</taxon>
        <taxon>Bacillota</taxon>
        <taxon>Bacilli</taxon>
        <taxon>Bacillales</taxon>
        <taxon>Staphylococcaceae</taxon>
        <taxon>Staphylococcus</taxon>
        <taxon>Staphylococcus intermedius group</taxon>
    </lineage>
</organism>
<gene>
    <name evidence="5" type="ORF">DD924_12185</name>
</gene>
<dbReference type="Gene3D" id="3.40.50.720">
    <property type="entry name" value="NAD(P)-binding Rossmann-like Domain"/>
    <property type="match status" value="1"/>
</dbReference>
<comment type="similarity">
    <text evidence="1">Belongs to the D-isomer specific 2-hydroxyacid dehydrogenase family.</text>
</comment>
<name>A0A317Z6M8_STAPS</name>
<proteinExistence type="inferred from homology"/>